<accession>A0A1L2EDX4</accession>
<keyword evidence="2" id="KW-0472">Membrane</keyword>
<dbReference type="Pfam" id="PF04483">
    <property type="entry name" value="DUF565"/>
    <property type="match status" value="1"/>
</dbReference>
<evidence type="ECO:0000313" key="3">
    <source>
        <dbReference type="EMBL" id="ANN39065.1"/>
    </source>
</evidence>
<dbReference type="AlphaFoldDB" id="A0A1L2EDX4"/>
<feature type="transmembrane region" description="Helical" evidence="2">
    <location>
        <begin position="50"/>
        <end position="72"/>
    </location>
</feature>
<keyword evidence="3" id="KW-0934">Plastid</keyword>
<dbReference type="InterPro" id="IPR007572">
    <property type="entry name" value="Uncharacterised_Ycf20"/>
</dbReference>
<sequence>MQQIIKKGKKNYQLKVSIFQTYFASLFKFFFIGFLIGNFFGSFLNFFRNLFLWDGFLIIIILLIFEFFNFLFYKQLKKILFSILIAIRGGLLIGFFVDAFKVGS</sequence>
<feature type="transmembrane region" description="Helical" evidence="2">
    <location>
        <begin position="79"/>
        <end position="97"/>
    </location>
</feature>
<protein>
    <submittedName>
        <fullName evidence="3">Ycf20</fullName>
    </submittedName>
</protein>
<comment type="similarity">
    <text evidence="1">Belongs to the ycf20 family.</text>
</comment>
<keyword evidence="2" id="KW-1133">Transmembrane helix</keyword>
<keyword evidence="2" id="KW-0812">Transmembrane</keyword>
<geneLocation type="chloroplast" evidence="3"/>
<evidence type="ECO:0000256" key="2">
    <source>
        <dbReference type="SAM" id="Phobius"/>
    </source>
</evidence>
<dbReference type="EMBL" id="KU059765">
    <property type="protein sequence ID" value="ANN39065.1"/>
    <property type="molecule type" value="Genomic_DNA"/>
</dbReference>
<feature type="transmembrane region" description="Helical" evidence="2">
    <location>
        <begin position="21"/>
        <end position="44"/>
    </location>
</feature>
<keyword evidence="3" id="KW-0150">Chloroplast</keyword>
<name>A0A1L2EDX4_9CHLO</name>
<evidence type="ECO:0000256" key="1">
    <source>
        <dbReference type="ARBA" id="ARBA00009846"/>
    </source>
</evidence>
<organism evidence="3">
    <name type="scientific">Lambia antarctica</name>
    <dbReference type="NCBI Taxonomy" id="101717"/>
    <lineage>
        <taxon>Eukaryota</taxon>
        <taxon>Viridiplantae</taxon>
        <taxon>Chlorophyta</taxon>
        <taxon>core chlorophytes</taxon>
        <taxon>Ulvophyceae</taxon>
        <taxon>TCBD clade</taxon>
        <taxon>Bryopsidales</taxon>
        <taxon>Bryopsidineae</taxon>
        <taxon>Bryopsidaceae</taxon>
        <taxon>Lambia</taxon>
    </lineage>
</organism>
<reference evidence="3" key="1">
    <citation type="submission" date="2015-11" db="EMBL/GenBank/DDBJ databases">
        <title>Re-assessment of the Classification of Bryopsidales (Chlorophyta) Based on Chloroplast Phylogenomic Analyses.</title>
        <authorList>
            <person name="Cremen M.C.M."/>
            <person name="Leliaert F."/>
            <person name="West J."/>
            <person name="Lam D.W."/>
            <person name="Shimada S."/>
            <person name="Lopez-Bautista J.M."/>
            <person name="Verbruggen H."/>
        </authorList>
    </citation>
    <scope>NUCLEOTIDE SEQUENCE</scope>
</reference>
<dbReference type="GeneID" id="30685198"/>
<gene>
    <name evidence="3" type="primary">ycf20</name>
</gene>
<proteinExistence type="inferred from homology"/>
<dbReference type="RefSeq" id="YP_009330330.1">
    <property type="nucleotide sequence ID" value="NC_032284.1"/>
</dbReference>